<evidence type="ECO:0000256" key="2">
    <source>
        <dbReference type="ARBA" id="ARBA00022737"/>
    </source>
</evidence>
<dbReference type="Gene3D" id="2.120.10.80">
    <property type="entry name" value="Kelch-type beta propeller"/>
    <property type="match status" value="2"/>
</dbReference>
<reference evidence="4" key="1">
    <citation type="journal article" date="2019" name="Microbiol. Immunol.">
        <title>Molecular and phenotypic characterization of Leptospira johnsonii sp. nov., Leptospira ellinghausenii sp. nov. and Leptospira ryugenii sp. nov. isolated from soil and water in Japan.</title>
        <authorList>
            <person name="Masuzawa T."/>
            <person name="Saito M."/>
            <person name="Nakao R."/>
            <person name="Nikaido Y."/>
            <person name="Matsumoto M."/>
            <person name="Ogawa M."/>
            <person name="Yokoyama M."/>
            <person name="Hidaka Y."/>
            <person name="Tomita J."/>
            <person name="Sakakibara K."/>
            <person name="Suzuki K."/>
            <person name="Yasuda S."/>
            <person name="Sato H."/>
            <person name="Yamaguchi M."/>
            <person name="Yoshida S.I."/>
            <person name="Koizumi N."/>
            <person name="Kawamura Y."/>
        </authorList>
    </citation>
    <scope>NUCLEOTIDE SEQUENCE [LARGE SCALE GENOMIC DNA]</scope>
    <source>
        <strain evidence="4">E18</strain>
    </source>
</reference>
<dbReference type="SUPFAM" id="SSF50965">
    <property type="entry name" value="Galactose oxidase, central domain"/>
    <property type="match status" value="2"/>
</dbReference>
<protein>
    <recommendedName>
        <fullName evidence="5">Kelch-like protein</fullName>
    </recommendedName>
</protein>
<dbReference type="SMART" id="SM00612">
    <property type="entry name" value="Kelch"/>
    <property type="match status" value="2"/>
</dbReference>
<dbReference type="AlphaFoldDB" id="A0A2P2DI12"/>
<keyword evidence="1" id="KW-0880">Kelch repeat</keyword>
<proteinExistence type="predicted"/>
<sequence>MRLGFNLISIFLVLHCNVKAPNQNVFDPTNIIGSSAVVLLGLGLGDELKITSRYKQNDYPIFVKTEYLDLDLSAPAANYFSKSNFKISDPYQNDLILRDVFPLSDSRLRVLFSVSSRSEWREPVLLSITKPETMNEFSFPGKQLEFRFPYPRFYGSISEAKGKISASYLNDGRIILVGGVNPSGSTLSTVEIWDPETGVSKVLPSLNEGMTGLSICVQKTGKVFVSGGKTVAGNVSTTTQISDKIYSIDPSTETVTELSFRMVRRRFGHSMVCLGDGSILVSGGQFQVGVDPSAITKDHELISLAGNSSVLLDGASDFPIGIIFHAIEYDEANSRILYFGGRDRLDSYAFFSNTVYTINTNNFSLTSLPGNFATARSNVTNLKMPNMDRVLFGGMNREATGSKAIESWNESLSSTTSLGFTSRFKNGSSIVRFSDEQVFFTGGVDTYYKSGILEIYDHFERKNFIVDTMMSPRSEHSAFLTTKGIVIFGDSALTDNRVEVYGKD</sequence>
<name>A0A2P2DI12_9LEPT</name>
<dbReference type="InterPro" id="IPR006652">
    <property type="entry name" value="Kelch_1"/>
</dbReference>
<evidence type="ECO:0000256" key="1">
    <source>
        <dbReference type="ARBA" id="ARBA00022441"/>
    </source>
</evidence>
<organism evidence="3 4">
    <name type="scientific">Leptospira ellinghausenii</name>
    <dbReference type="NCBI Taxonomy" id="1917822"/>
    <lineage>
        <taxon>Bacteria</taxon>
        <taxon>Pseudomonadati</taxon>
        <taxon>Spirochaetota</taxon>
        <taxon>Spirochaetia</taxon>
        <taxon>Leptospirales</taxon>
        <taxon>Leptospiraceae</taxon>
        <taxon>Leptospira</taxon>
    </lineage>
</organism>
<accession>A0A2P2DI12</accession>
<dbReference type="Pfam" id="PF01344">
    <property type="entry name" value="Kelch_1"/>
    <property type="match status" value="1"/>
</dbReference>
<keyword evidence="2" id="KW-0677">Repeat</keyword>
<dbReference type="RefSeq" id="WP_108961232.1">
    <property type="nucleotide sequence ID" value="NZ_BFAZ01000010.1"/>
</dbReference>
<dbReference type="OrthoDB" id="344619at2"/>
<dbReference type="Proteomes" id="UP000245206">
    <property type="component" value="Unassembled WGS sequence"/>
</dbReference>
<dbReference type="InterPro" id="IPR015915">
    <property type="entry name" value="Kelch-typ_b-propeller"/>
</dbReference>
<comment type="caution">
    <text evidence="3">The sequence shown here is derived from an EMBL/GenBank/DDBJ whole genome shotgun (WGS) entry which is preliminary data.</text>
</comment>
<dbReference type="PANTHER" id="PTHR45632:SF3">
    <property type="entry name" value="KELCH-LIKE PROTEIN 32"/>
    <property type="match status" value="1"/>
</dbReference>
<evidence type="ECO:0008006" key="5">
    <source>
        <dbReference type="Google" id="ProtNLM"/>
    </source>
</evidence>
<keyword evidence="4" id="KW-1185">Reference proteome</keyword>
<evidence type="ECO:0000313" key="4">
    <source>
        <dbReference type="Proteomes" id="UP000245206"/>
    </source>
</evidence>
<evidence type="ECO:0000313" key="3">
    <source>
        <dbReference type="EMBL" id="GBF44273.1"/>
    </source>
</evidence>
<gene>
    <name evidence="3" type="ORF">LPTSP2_35760</name>
</gene>
<dbReference type="EMBL" id="BFAZ01000010">
    <property type="protein sequence ID" value="GBF44273.1"/>
    <property type="molecule type" value="Genomic_DNA"/>
</dbReference>
<dbReference type="PANTHER" id="PTHR45632">
    <property type="entry name" value="LD33804P"/>
    <property type="match status" value="1"/>
</dbReference>
<dbReference type="InterPro" id="IPR011043">
    <property type="entry name" value="Gal_Oxase/kelch_b-propeller"/>
</dbReference>